<evidence type="ECO:0000313" key="2">
    <source>
        <dbReference type="Proteomes" id="UP000027265"/>
    </source>
</evidence>
<sequence>MHTTISSVTRGLRPVPPPPAYFVLVTGTDRPCPHVFASRRRLLSCSPRRHGHSCTRTPFHHLRRLDGFLHPRYTLLHTIVLATHMLESTRLRAAFRASPRNRNSTFRTSSTLVLLVGGVGSLQDWRPGGCQKRYL</sequence>
<gene>
    <name evidence="1" type="ORF">JAAARDRAFT_63723</name>
</gene>
<dbReference type="Proteomes" id="UP000027265">
    <property type="component" value="Unassembled WGS sequence"/>
</dbReference>
<protein>
    <submittedName>
        <fullName evidence="1">Uncharacterized protein</fullName>
    </submittedName>
</protein>
<keyword evidence="2" id="KW-1185">Reference proteome</keyword>
<reference evidence="2" key="1">
    <citation type="journal article" date="2014" name="Proc. Natl. Acad. Sci. U.S.A.">
        <title>Extensive sampling of basidiomycete genomes demonstrates inadequacy of the white-rot/brown-rot paradigm for wood decay fungi.</title>
        <authorList>
            <person name="Riley R."/>
            <person name="Salamov A.A."/>
            <person name="Brown D.W."/>
            <person name="Nagy L.G."/>
            <person name="Floudas D."/>
            <person name="Held B.W."/>
            <person name="Levasseur A."/>
            <person name="Lombard V."/>
            <person name="Morin E."/>
            <person name="Otillar R."/>
            <person name="Lindquist E.A."/>
            <person name="Sun H."/>
            <person name="LaButti K.M."/>
            <person name="Schmutz J."/>
            <person name="Jabbour D."/>
            <person name="Luo H."/>
            <person name="Baker S.E."/>
            <person name="Pisabarro A.G."/>
            <person name="Walton J.D."/>
            <person name="Blanchette R.A."/>
            <person name="Henrissat B."/>
            <person name="Martin F."/>
            <person name="Cullen D."/>
            <person name="Hibbett D.S."/>
            <person name="Grigoriev I.V."/>
        </authorList>
    </citation>
    <scope>NUCLEOTIDE SEQUENCE [LARGE SCALE GENOMIC DNA]</scope>
    <source>
        <strain evidence="2">MUCL 33604</strain>
    </source>
</reference>
<accession>A0A067P410</accession>
<dbReference type="AlphaFoldDB" id="A0A067P410"/>
<organism evidence="1 2">
    <name type="scientific">Jaapia argillacea MUCL 33604</name>
    <dbReference type="NCBI Taxonomy" id="933084"/>
    <lineage>
        <taxon>Eukaryota</taxon>
        <taxon>Fungi</taxon>
        <taxon>Dikarya</taxon>
        <taxon>Basidiomycota</taxon>
        <taxon>Agaricomycotina</taxon>
        <taxon>Agaricomycetes</taxon>
        <taxon>Agaricomycetidae</taxon>
        <taxon>Jaapiales</taxon>
        <taxon>Jaapiaceae</taxon>
        <taxon>Jaapia</taxon>
    </lineage>
</organism>
<dbReference type="HOGENOM" id="CLU_1886070_0_0_1"/>
<name>A0A067P410_9AGAM</name>
<proteinExistence type="predicted"/>
<dbReference type="InParanoid" id="A0A067P410"/>
<dbReference type="EMBL" id="KL197783">
    <property type="protein sequence ID" value="KDQ49469.1"/>
    <property type="molecule type" value="Genomic_DNA"/>
</dbReference>
<evidence type="ECO:0000313" key="1">
    <source>
        <dbReference type="EMBL" id="KDQ49469.1"/>
    </source>
</evidence>